<dbReference type="Proteomes" id="UP001620460">
    <property type="component" value="Unassembled WGS sequence"/>
</dbReference>
<gene>
    <name evidence="1" type="ORF">ISP17_13465</name>
</gene>
<accession>A0ABW8JVA3</accession>
<sequence>MIHLLARSQKGLTEEEYRLQLGAMGVDSSKQLSRSQFHFFVQRMRSLPDAPRWLEKRSRLRQAG</sequence>
<name>A0ABW8JVA3_9GAMM</name>
<proteinExistence type="predicted"/>
<protein>
    <submittedName>
        <fullName evidence="1">Uncharacterized protein</fullName>
    </submittedName>
</protein>
<dbReference type="EMBL" id="JADIKM010000003">
    <property type="protein sequence ID" value="MFK2904964.1"/>
    <property type="molecule type" value="Genomic_DNA"/>
</dbReference>
<evidence type="ECO:0000313" key="2">
    <source>
        <dbReference type="Proteomes" id="UP001620460"/>
    </source>
</evidence>
<evidence type="ECO:0000313" key="1">
    <source>
        <dbReference type="EMBL" id="MFK2904964.1"/>
    </source>
</evidence>
<keyword evidence="2" id="KW-1185">Reference proteome</keyword>
<organism evidence="1 2">
    <name type="scientific">Dyella ginsengisoli</name>
    <dbReference type="NCBI Taxonomy" id="363848"/>
    <lineage>
        <taxon>Bacteria</taxon>
        <taxon>Pseudomonadati</taxon>
        <taxon>Pseudomonadota</taxon>
        <taxon>Gammaproteobacteria</taxon>
        <taxon>Lysobacterales</taxon>
        <taxon>Rhodanobacteraceae</taxon>
        <taxon>Dyella</taxon>
    </lineage>
</organism>
<comment type="caution">
    <text evidence="1">The sequence shown here is derived from an EMBL/GenBank/DDBJ whole genome shotgun (WGS) entry which is preliminary data.</text>
</comment>
<reference evidence="1 2" key="1">
    <citation type="submission" date="2020-10" db="EMBL/GenBank/DDBJ databases">
        <title>Phylogeny of dyella-like bacteria.</title>
        <authorList>
            <person name="Fu J."/>
        </authorList>
    </citation>
    <scope>NUCLEOTIDE SEQUENCE [LARGE SCALE GENOMIC DNA]</scope>
    <source>
        <strain evidence="1 2">Gsoil3046</strain>
    </source>
</reference>
<dbReference type="RefSeq" id="WP_404633957.1">
    <property type="nucleotide sequence ID" value="NZ_JADIKM010000003.1"/>
</dbReference>